<gene>
    <name evidence="2" type="ORF">S01H1_25454</name>
</gene>
<dbReference type="EMBL" id="BARS01015378">
    <property type="protein sequence ID" value="GAF89782.1"/>
    <property type="molecule type" value="Genomic_DNA"/>
</dbReference>
<feature type="transmembrane region" description="Helical" evidence="1">
    <location>
        <begin position="46"/>
        <end position="62"/>
    </location>
</feature>
<accession>X0TNR4</accession>
<keyword evidence="1" id="KW-0812">Transmembrane</keyword>
<protein>
    <recommendedName>
        <fullName evidence="3">Secreted protein</fullName>
    </recommendedName>
</protein>
<evidence type="ECO:0000256" key="1">
    <source>
        <dbReference type="SAM" id="Phobius"/>
    </source>
</evidence>
<name>X0TNR4_9ZZZZ</name>
<sequence length="63" mass="7056">MKLVVLFLVMFLLFLSVSGAMLQAEEDESSESSSGEEHQLTKKDRQIQIINILFFVILALALA</sequence>
<proteinExistence type="predicted"/>
<reference evidence="2" key="1">
    <citation type="journal article" date="2014" name="Front. Microbiol.">
        <title>High frequency of phylogenetically diverse reductive dehalogenase-homologous genes in deep subseafloor sedimentary metagenomes.</title>
        <authorList>
            <person name="Kawai M."/>
            <person name="Futagami T."/>
            <person name="Toyoda A."/>
            <person name="Takaki Y."/>
            <person name="Nishi S."/>
            <person name="Hori S."/>
            <person name="Arai W."/>
            <person name="Tsubouchi T."/>
            <person name="Morono Y."/>
            <person name="Uchiyama I."/>
            <person name="Ito T."/>
            <person name="Fujiyama A."/>
            <person name="Inagaki F."/>
            <person name="Takami H."/>
        </authorList>
    </citation>
    <scope>NUCLEOTIDE SEQUENCE</scope>
    <source>
        <strain evidence="2">Expedition CK06-06</strain>
    </source>
</reference>
<keyword evidence="1" id="KW-1133">Transmembrane helix</keyword>
<comment type="caution">
    <text evidence="2">The sequence shown here is derived from an EMBL/GenBank/DDBJ whole genome shotgun (WGS) entry which is preliminary data.</text>
</comment>
<evidence type="ECO:0000313" key="2">
    <source>
        <dbReference type="EMBL" id="GAF89782.1"/>
    </source>
</evidence>
<dbReference type="AlphaFoldDB" id="X0TNR4"/>
<organism evidence="2">
    <name type="scientific">marine sediment metagenome</name>
    <dbReference type="NCBI Taxonomy" id="412755"/>
    <lineage>
        <taxon>unclassified sequences</taxon>
        <taxon>metagenomes</taxon>
        <taxon>ecological metagenomes</taxon>
    </lineage>
</organism>
<keyword evidence="1" id="KW-0472">Membrane</keyword>
<evidence type="ECO:0008006" key="3">
    <source>
        <dbReference type="Google" id="ProtNLM"/>
    </source>
</evidence>